<protein>
    <recommendedName>
        <fullName evidence="4">Protein sprouty homolog 2</fullName>
    </recommendedName>
</protein>
<evidence type="ECO:0000256" key="8">
    <source>
        <dbReference type="SAM" id="MobiDB-lite"/>
    </source>
</evidence>
<dbReference type="PROSITE" id="PS51227">
    <property type="entry name" value="SPR"/>
    <property type="match status" value="1"/>
</dbReference>
<evidence type="ECO:0000256" key="1">
    <source>
        <dbReference type="ARBA" id="ARBA00004370"/>
    </source>
</evidence>
<dbReference type="GO" id="GO:0005829">
    <property type="term" value="C:cytosol"/>
    <property type="evidence" value="ECO:0007669"/>
    <property type="project" value="TreeGrafter"/>
</dbReference>
<evidence type="ECO:0000256" key="2">
    <source>
        <dbReference type="ARBA" id="ARBA00004496"/>
    </source>
</evidence>
<accession>A0A8C5BL61</accession>
<sequence>RTASGRHGNGLCVSKAASDADHRADDDADADDAQPGAPTLSMDQIRVAARSSNEYTDGPTLGAHRAGTPPAPGALPEGPVGASPPASGPGTPAEPGPPGLPPPARHFSLTPFSSPTTTAPAPGGRRCSSPPCGGSLPPLQRLMGNDGTIRTQPKRAAPVGGEERKPLTAAVAAGGPAHSQRCAACGRCACGECTRPRALPTCWVCGRRCVCSARGAAEVATCVCLVRGLFYHCSSDDEDTCSEKPFSCTQAHCAARWAAVALLTLPLPCIACYPLARGCAAGGQRCYDAAARPGCRCEGGARRRKGGGGGKTT</sequence>
<feature type="compositionally biased region" description="Pro residues" evidence="8">
    <location>
        <begin position="92"/>
        <end position="104"/>
    </location>
</feature>
<keyword evidence="10" id="KW-1185">Reference proteome</keyword>
<keyword evidence="7" id="KW-0472">Membrane</keyword>
<keyword evidence="5" id="KW-0217">Developmental protein</keyword>
<dbReference type="InterPro" id="IPR007875">
    <property type="entry name" value="Sprouty"/>
</dbReference>
<dbReference type="PANTHER" id="PTHR12365">
    <property type="entry name" value="SPROUTY"/>
    <property type="match status" value="1"/>
</dbReference>
<evidence type="ECO:0000256" key="4">
    <source>
        <dbReference type="ARBA" id="ARBA00018854"/>
    </source>
</evidence>
<comment type="subcellular location">
    <subcellularLocation>
        <location evidence="2">Cytoplasm</location>
    </subcellularLocation>
    <subcellularLocation>
        <location evidence="1">Membrane</location>
    </subcellularLocation>
</comment>
<name>A0A8C5BL61_GADMO</name>
<comment type="similarity">
    <text evidence="3">Belongs to the sprouty family.</text>
</comment>
<dbReference type="GeneTree" id="ENSGT00950000183055"/>
<dbReference type="OMA" id="CDKRCVC"/>
<reference evidence="9" key="1">
    <citation type="submission" date="2025-08" db="UniProtKB">
        <authorList>
            <consortium name="Ensembl"/>
        </authorList>
    </citation>
    <scope>IDENTIFICATION</scope>
</reference>
<dbReference type="GO" id="GO:0040037">
    <property type="term" value="P:negative regulation of fibroblast growth factor receptor signaling pathway"/>
    <property type="evidence" value="ECO:0007669"/>
    <property type="project" value="TreeGrafter"/>
</dbReference>
<dbReference type="Ensembl" id="ENSGMOT00000076897.1">
    <property type="protein sequence ID" value="ENSGMOP00000047729.1"/>
    <property type="gene ID" value="ENSGMOG00000026150.1"/>
</dbReference>
<dbReference type="Proteomes" id="UP000694546">
    <property type="component" value="Chromosome 4"/>
</dbReference>
<feature type="compositionally biased region" description="Low complexity" evidence="8">
    <location>
        <begin position="110"/>
        <end position="139"/>
    </location>
</feature>
<dbReference type="AlphaFoldDB" id="A0A8C5BL61"/>
<dbReference type="GO" id="GO:0048513">
    <property type="term" value="P:animal organ development"/>
    <property type="evidence" value="ECO:0007669"/>
    <property type="project" value="TreeGrafter"/>
</dbReference>
<evidence type="ECO:0000256" key="3">
    <source>
        <dbReference type="ARBA" id="ARBA00010964"/>
    </source>
</evidence>
<dbReference type="InterPro" id="IPR051192">
    <property type="entry name" value="Sprouty_domain"/>
</dbReference>
<dbReference type="GO" id="GO:0016020">
    <property type="term" value="C:membrane"/>
    <property type="evidence" value="ECO:0007669"/>
    <property type="project" value="UniProtKB-SubCell"/>
</dbReference>
<evidence type="ECO:0000313" key="9">
    <source>
        <dbReference type="Ensembl" id="ENSGMOP00000047729.1"/>
    </source>
</evidence>
<reference evidence="9" key="2">
    <citation type="submission" date="2025-09" db="UniProtKB">
        <authorList>
            <consortium name="Ensembl"/>
        </authorList>
    </citation>
    <scope>IDENTIFICATION</scope>
</reference>
<feature type="region of interest" description="Disordered" evidence="8">
    <location>
        <begin position="1"/>
        <end position="163"/>
    </location>
</feature>
<dbReference type="PANTHER" id="PTHR12365:SF8">
    <property type="entry name" value="PROTEIN SPROUTY HOMOLOG 2"/>
    <property type="match status" value="1"/>
</dbReference>
<dbReference type="Pfam" id="PF05210">
    <property type="entry name" value="Sprouty"/>
    <property type="match status" value="1"/>
</dbReference>
<keyword evidence="6" id="KW-0963">Cytoplasm</keyword>
<dbReference type="GO" id="GO:0046580">
    <property type="term" value="P:negative regulation of Ras protein signal transduction"/>
    <property type="evidence" value="ECO:0007669"/>
    <property type="project" value="TreeGrafter"/>
</dbReference>
<evidence type="ECO:0000256" key="6">
    <source>
        <dbReference type="ARBA" id="ARBA00022490"/>
    </source>
</evidence>
<feature type="compositionally biased region" description="Low complexity" evidence="8">
    <location>
        <begin position="76"/>
        <end position="91"/>
    </location>
</feature>
<evidence type="ECO:0000313" key="10">
    <source>
        <dbReference type="Proteomes" id="UP000694546"/>
    </source>
</evidence>
<evidence type="ECO:0000256" key="5">
    <source>
        <dbReference type="ARBA" id="ARBA00022473"/>
    </source>
</evidence>
<proteinExistence type="inferred from homology"/>
<evidence type="ECO:0000256" key="7">
    <source>
        <dbReference type="ARBA" id="ARBA00023136"/>
    </source>
</evidence>
<organism evidence="9 10">
    <name type="scientific">Gadus morhua</name>
    <name type="common">Atlantic cod</name>
    <dbReference type="NCBI Taxonomy" id="8049"/>
    <lineage>
        <taxon>Eukaryota</taxon>
        <taxon>Metazoa</taxon>
        <taxon>Chordata</taxon>
        <taxon>Craniata</taxon>
        <taxon>Vertebrata</taxon>
        <taxon>Euteleostomi</taxon>
        <taxon>Actinopterygii</taxon>
        <taxon>Neopterygii</taxon>
        <taxon>Teleostei</taxon>
        <taxon>Neoteleostei</taxon>
        <taxon>Acanthomorphata</taxon>
        <taxon>Zeiogadaria</taxon>
        <taxon>Gadariae</taxon>
        <taxon>Gadiformes</taxon>
        <taxon>Gadoidei</taxon>
        <taxon>Gadidae</taxon>
        <taxon>Gadus</taxon>
    </lineage>
</organism>